<organism evidence="1 2">
    <name type="scientific">Candidatus Roizmanbacteria bacterium RIFOXYA1_FULL_41_12</name>
    <dbReference type="NCBI Taxonomy" id="1802082"/>
    <lineage>
        <taxon>Bacteria</taxon>
        <taxon>Candidatus Roizmaniibacteriota</taxon>
    </lineage>
</organism>
<reference evidence="1 2" key="1">
    <citation type="journal article" date="2016" name="Nat. Commun.">
        <title>Thousands of microbial genomes shed light on interconnected biogeochemical processes in an aquifer system.</title>
        <authorList>
            <person name="Anantharaman K."/>
            <person name="Brown C.T."/>
            <person name="Hug L.A."/>
            <person name="Sharon I."/>
            <person name="Castelle C.J."/>
            <person name="Probst A.J."/>
            <person name="Thomas B.C."/>
            <person name="Singh A."/>
            <person name="Wilkins M.J."/>
            <person name="Karaoz U."/>
            <person name="Brodie E.L."/>
            <person name="Williams K.H."/>
            <person name="Hubbard S.S."/>
            <person name="Banfield J.F."/>
        </authorList>
    </citation>
    <scope>NUCLEOTIDE SEQUENCE [LARGE SCALE GENOMIC DNA]</scope>
</reference>
<dbReference type="Proteomes" id="UP000178450">
    <property type="component" value="Unassembled WGS sequence"/>
</dbReference>
<accession>A0A1F7KA76</accession>
<dbReference type="AlphaFoldDB" id="A0A1F7KA76"/>
<protein>
    <submittedName>
        <fullName evidence="1">Uncharacterized protein</fullName>
    </submittedName>
</protein>
<dbReference type="EMBL" id="MGBG01000014">
    <property type="protein sequence ID" value="OGK64782.1"/>
    <property type="molecule type" value="Genomic_DNA"/>
</dbReference>
<evidence type="ECO:0000313" key="1">
    <source>
        <dbReference type="EMBL" id="OGK64782.1"/>
    </source>
</evidence>
<proteinExistence type="predicted"/>
<comment type="caution">
    <text evidence="1">The sequence shown here is derived from an EMBL/GenBank/DDBJ whole genome shotgun (WGS) entry which is preliminary data.</text>
</comment>
<sequence>MSKYDQTKNKIEQILLNPPPTKTMLQELRLNNIMIRAKEGNIESLAILNQGLIERVWKVFKIQTLLEKKSEELINIGLNPQAITQNQNLLTNKLENYLNPIARNVTDETTKNELLELEIFRYEDRNTN</sequence>
<evidence type="ECO:0000313" key="2">
    <source>
        <dbReference type="Proteomes" id="UP000178450"/>
    </source>
</evidence>
<gene>
    <name evidence="1" type="ORF">A2209_00660</name>
</gene>
<name>A0A1F7KA76_9BACT</name>